<dbReference type="RefSeq" id="WP_088216708.1">
    <property type="nucleotide sequence ID" value="NZ_NIPW01000041.1"/>
</dbReference>
<reference evidence="2 3" key="1">
    <citation type="submission" date="2016-12" db="EMBL/GenBank/DDBJ databases">
        <title>Comparison of Traditional DNA-DNA Hybridization with In Silico Genomic Analysis.</title>
        <authorList>
            <person name="Nicholson A.C."/>
            <person name="Humrighouse B.W."/>
            <person name="Graziano J."/>
            <person name="Lasker B."/>
            <person name="Whitney A.M."/>
            <person name="Mcquiston J.R."/>
        </authorList>
    </citation>
    <scope>NUCLEOTIDE SEQUENCE [LARGE SCALE GENOMIC DNA]</scope>
    <source>
        <strain evidence="2 3">H2240</strain>
    </source>
</reference>
<evidence type="ECO:0000313" key="2">
    <source>
        <dbReference type="EMBL" id="OWJ75198.1"/>
    </source>
</evidence>
<dbReference type="AlphaFoldDB" id="A0A212A7G4"/>
<protein>
    <submittedName>
        <fullName evidence="2">Uncharacterized protein</fullName>
    </submittedName>
</protein>
<keyword evidence="3" id="KW-1185">Reference proteome</keyword>
<feature type="chain" id="PRO_5013392742" evidence="1">
    <location>
        <begin position="21"/>
        <end position="205"/>
    </location>
</feature>
<accession>A0A212A7G4</accession>
<dbReference type="EMBL" id="NIPW01000041">
    <property type="protein sequence ID" value="OWJ75198.1"/>
    <property type="molecule type" value="Genomic_DNA"/>
</dbReference>
<evidence type="ECO:0000256" key="1">
    <source>
        <dbReference type="SAM" id="SignalP"/>
    </source>
</evidence>
<dbReference type="OrthoDB" id="7689671at2"/>
<gene>
    <name evidence="2" type="ORF">CDV49_17660</name>
</gene>
<feature type="signal peptide" evidence="1">
    <location>
        <begin position="1"/>
        <end position="20"/>
    </location>
</feature>
<organism evidence="2 3">
    <name type="scientific">Haematobacter genomosp. 1</name>
    <dbReference type="NCBI Taxonomy" id="366618"/>
    <lineage>
        <taxon>Bacteria</taxon>
        <taxon>Pseudomonadati</taxon>
        <taxon>Pseudomonadota</taxon>
        <taxon>Alphaproteobacteria</taxon>
        <taxon>Rhodobacterales</taxon>
        <taxon>Paracoccaceae</taxon>
        <taxon>Haematobacter</taxon>
    </lineage>
</organism>
<evidence type="ECO:0000313" key="3">
    <source>
        <dbReference type="Proteomes" id="UP000196878"/>
    </source>
</evidence>
<comment type="caution">
    <text evidence="2">The sequence shown here is derived from an EMBL/GenBank/DDBJ whole genome shotgun (WGS) entry which is preliminary data.</text>
</comment>
<name>A0A212A7G4_9RHOB</name>
<keyword evidence="1" id="KW-0732">Signal</keyword>
<proteinExistence type="predicted"/>
<dbReference type="Proteomes" id="UP000196878">
    <property type="component" value="Unassembled WGS sequence"/>
</dbReference>
<sequence>MFRFAAVLLLLLLSSLPAHAALRTCETRVNGEPVALTFDDEEEVWSSYREGWFAKGATCPGLIVLRQLTPDLDDTERGVFCAVWDAEGEQYTGFATGARDGYGRCRKPGLICRGVKATAGEVMAVSGLGIRVEEPAAPEQSPPGLLGALAQQAGAVVLSGTAAHVASALQGAGAALAATVGGPVALAGAAVTVVAVGGALYMCSG</sequence>